<dbReference type="PATRIC" id="fig|1114856.3.peg.1131"/>
<comment type="caution">
    <text evidence="1">The sequence shown here is derived from an EMBL/GenBank/DDBJ whole genome shotgun (WGS) entry which is preliminary data.</text>
</comment>
<name>L9VZR7_9EURY</name>
<reference evidence="1 2" key="1">
    <citation type="journal article" date="2014" name="PLoS Genet.">
        <title>Phylogenetically driven sequencing of extremely halophilic archaea reveals strategies for static and dynamic osmo-response.</title>
        <authorList>
            <person name="Becker E.A."/>
            <person name="Seitzer P.M."/>
            <person name="Tritt A."/>
            <person name="Larsen D."/>
            <person name="Krusor M."/>
            <person name="Yao A.I."/>
            <person name="Wu D."/>
            <person name="Madern D."/>
            <person name="Eisen J.A."/>
            <person name="Darling A.E."/>
            <person name="Facciotti M.T."/>
        </authorList>
    </citation>
    <scope>NUCLEOTIDE SEQUENCE [LARGE SCALE GENOMIC DNA]</scope>
    <source>
        <strain evidence="1 2">GA33</strain>
    </source>
</reference>
<evidence type="ECO:0000313" key="1">
    <source>
        <dbReference type="EMBL" id="ELY42754.1"/>
    </source>
</evidence>
<protein>
    <submittedName>
        <fullName evidence="1">Uncharacterized protein</fullName>
    </submittedName>
</protein>
<evidence type="ECO:0000313" key="2">
    <source>
        <dbReference type="Proteomes" id="UP000011599"/>
    </source>
</evidence>
<proteinExistence type="predicted"/>
<organism evidence="1 2">
    <name type="scientific">Natronorubrum tibetense GA33</name>
    <dbReference type="NCBI Taxonomy" id="1114856"/>
    <lineage>
        <taxon>Archaea</taxon>
        <taxon>Methanobacteriati</taxon>
        <taxon>Methanobacteriota</taxon>
        <taxon>Stenosarchaea group</taxon>
        <taxon>Halobacteria</taxon>
        <taxon>Halobacteriales</taxon>
        <taxon>Natrialbaceae</taxon>
        <taxon>Natronorubrum</taxon>
    </lineage>
</organism>
<keyword evidence="2" id="KW-1185">Reference proteome</keyword>
<dbReference type="Proteomes" id="UP000011599">
    <property type="component" value="Unassembled WGS sequence"/>
</dbReference>
<sequence length="61" mass="6500">MGKAEIAFLGAEGATDRSSIAAFEHAVTTVARSRPEACLLNDSHGPGYAGSWYHDSRKSFT</sequence>
<gene>
    <name evidence="1" type="ORF">C496_05447</name>
</gene>
<dbReference type="AlphaFoldDB" id="L9VZR7"/>
<dbReference type="EMBL" id="AOHW01000022">
    <property type="protein sequence ID" value="ELY42754.1"/>
    <property type="molecule type" value="Genomic_DNA"/>
</dbReference>
<accession>L9VZR7</accession>